<evidence type="ECO:0000313" key="3">
    <source>
        <dbReference type="EMBL" id="KAK8776442.1"/>
    </source>
</evidence>
<dbReference type="Proteomes" id="UP001321473">
    <property type="component" value="Unassembled WGS sequence"/>
</dbReference>
<evidence type="ECO:0000259" key="2">
    <source>
        <dbReference type="Pfam" id="PF07859"/>
    </source>
</evidence>
<protein>
    <recommendedName>
        <fullName evidence="2">Alpha/beta hydrolase fold-3 domain-containing protein</fullName>
    </recommendedName>
</protein>
<sequence>MGDSEFLPSCWGARLRGQALVDHFVRETTRLSEQTRAAGHRDIRFGEHPRECLDLYLPEGGGSEATVIFWHGGYWVEGDRQSHAFVSEAFVAAGVAVVVAGYPLAPEATLDQIVESAVRCARHVLASRPGPLLLAGHSAGAHLATMVATRLAAGEPRIRGLLLMSAVLDVVALLGSSVARDAAISADQALRNCPLQLVDALPTHLHVVATYAEHDPPWFARTARTLCEALRRRGVASCELLEFEGEDHFSFLLGPLRDGAHPVTERLVHCASAAS</sequence>
<reference evidence="3 4" key="1">
    <citation type="journal article" date="2023" name="Arcadia Sci">
        <title>De novo assembly of a long-read Amblyomma americanum tick genome.</title>
        <authorList>
            <person name="Chou S."/>
            <person name="Poskanzer K.E."/>
            <person name="Rollins M."/>
            <person name="Thuy-Boun P.S."/>
        </authorList>
    </citation>
    <scope>NUCLEOTIDE SEQUENCE [LARGE SCALE GENOMIC DNA]</scope>
    <source>
        <strain evidence="3">F_SG_1</strain>
        <tissue evidence="3">Salivary glands</tissue>
    </source>
</reference>
<keyword evidence="1" id="KW-0378">Hydrolase</keyword>
<evidence type="ECO:0000313" key="4">
    <source>
        <dbReference type="Proteomes" id="UP001321473"/>
    </source>
</evidence>
<accession>A0AAQ4ENT5</accession>
<proteinExistence type="predicted"/>
<dbReference type="EMBL" id="JARKHS020012943">
    <property type="protein sequence ID" value="KAK8776442.1"/>
    <property type="molecule type" value="Genomic_DNA"/>
</dbReference>
<feature type="domain" description="Alpha/beta hydrolase fold-3" evidence="2">
    <location>
        <begin position="67"/>
        <end position="178"/>
    </location>
</feature>
<dbReference type="PANTHER" id="PTHR48081">
    <property type="entry name" value="AB HYDROLASE SUPERFAMILY PROTEIN C4A8.06C"/>
    <property type="match status" value="1"/>
</dbReference>
<dbReference type="GO" id="GO:0016787">
    <property type="term" value="F:hydrolase activity"/>
    <property type="evidence" value="ECO:0007669"/>
    <property type="project" value="UniProtKB-KW"/>
</dbReference>
<gene>
    <name evidence="3" type="ORF">V5799_030214</name>
</gene>
<dbReference type="InterPro" id="IPR013094">
    <property type="entry name" value="AB_hydrolase_3"/>
</dbReference>
<dbReference type="Pfam" id="PF07859">
    <property type="entry name" value="Abhydrolase_3"/>
    <property type="match status" value="1"/>
</dbReference>
<dbReference type="InterPro" id="IPR029058">
    <property type="entry name" value="AB_hydrolase_fold"/>
</dbReference>
<evidence type="ECO:0000256" key="1">
    <source>
        <dbReference type="ARBA" id="ARBA00022801"/>
    </source>
</evidence>
<dbReference type="AlphaFoldDB" id="A0AAQ4ENT5"/>
<dbReference type="InterPro" id="IPR050300">
    <property type="entry name" value="GDXG_lipolytic_enzyme"/>
</dbReference>
<name>A0AAQ4ENT5_AMBAM</name>
<dbReference type="SUPFAM" id="SSF53474">
    <property type="entry name" value="alpha/beta-Hydrolases"/>
    <property type="match status" value="1"/>
</dbReference>
<keyword evidence="4" id="KW-1185">Reference proteome</keyword>
<comment type="caution">
    <text evidence="3">The sequence shown here is derived from an EMBL/GenBank/DDBJ whole genome shotgun (WGS) entry which is preliminary data.</text>
</comment>
<dbReference type="Gene3D" id="3.40.50.1820">
    <property type="entry name" value="alpha/beta hydrolase"/>
    <property type="match status" value="1"/>
</dbReference>
<dbReference type="PANTHER" id="PTHR48081:SF33">
    <property type="entry name" value="KYNURENINE FORMAMIDASE"/>
    <property type="match status" value="1"/>
</dbReference>
<organism evidence="3 4">
    <name type="scientific">Amblyomma americanum</name>
    <name type="common">Lone star tick</name>
    <dbReference type="NCBI Taxonomy" id="6943"/>
    <lineage>
        <taxon>Eukaryota</taxon>
        <taxon>Metazoa</taxon>
        <taxon>Ecdysozoa</taxon>
        <taxon>Arthropoda</taxon>
        <taxon>Chelicerata</taxon>
        <taxon>Arachnida</taxon>
        <taxon>Acari</taxon>
        <taxon>Parasitiformes</taxon>
        <taxon>Ixodida</taxon>
        <taxon>Ixodoidea</taxon>
        <taxon>Ixodidae</taxon>
        <taxon>Amblyomminae</taxon>
        <taxon>Amblyomma</taxon>
    </lineage>
</organism>